<sequence>MKLQDTIKAPGKKMGFLAEELVLDFQEKKEWLDELDDQSTLLYPIQYCGVPVHQSPKCVLDCSQGLAGRGCHSLGSKWAFIHSQKEDPLRNLLVFGPGGQGNNMDLPILGVLQQFLGLLVLGLWILLLCLGLLHLGLGLLRSVPALASYSWSLAPSVAFVAFVIHFS</sequence>
<organism evidence="1 2">
    <name type="scientific">Entomophthora muscae</name>
    <dbReference type="NCBI Taxonomy" id="34485"/>
    <lineage>
        <taxon>Eukaryota</taxon>
        <taxon>Fungi</taxon>
        <taxon>Fungi incertae sedis</taxon>
        <taxon>Zoopagomycota</taxon>
        <taxon>Entomophthoromycotina</taxon>
        <taxon>Entomophthoromycetes</taxon>
        <taxon>Entomophthorales</taxon>
        <taxon>Entomophthoraceae</taxon>
        <taxon>Entomophthora</taxon>
    </lineage>
</organism>
<reference evidence="1" key="1">
    <citation type="submission" date="2022-04" db="EMBL/GenBank/DDBJ databases">
        <title>Genome of the entomopathogenic fungus Entomophthora muscae.</title>
        <authorList>
            <person name="Elya C."/>
            <person name="Lovett B.R."/>
            <person name="Lee E."/>
            <person name="Macias A.M."/>
            <person name="Hajek A.E."/>
            <person name="De Bivort B.L."/>
            <person name="Kasson M.T."/>
            <person name="De Fine Licht H.H."/>
            <person name="Stajich J.E."/>
        </authorList>
    </citation>
    <scope>NUCLEOTIDE SEQUENCE</scope>
    <source>
        <strain evidence="1">Berkeley</strain>
    </source>
</reference>
<evidence type="ECO:0000313" key="2">
    <source>
        <dbReference type="Proteomes" id="UP001165960"/>
    </source>
</evidence>
<evidence type="ECO:0000313" key="1">
    <source>
        <dbReference type="EMBL" id="KAJ9063801.1"/>
    </source>
</evidence>
<protein>
    <submittedName>
        <fullName evidence="1">Uncharacterized protein</fullName>
    </submittedName>
</protein>
<keyword evidence="2" id="KW-1185">Reference proteome</keyword>
<dbReference type="EMBL" id="QTSX02004642">
    <property type="protein sequence ID" value="KAJ9063801.1"/>
    <property type="molecule type" value="Genomic_DNA"/>
</dbReference>
<comment type="caution">
    <text evidence="1">The sequence shown here is derived from an EMBL/GenBank/DDBJ whole genome shotgun (WGS) entry which is preliminary data.</text>
</comment>
<accession>A0ACC2SNT2</accession>
<proteinExistence type="predicted"/>
<gene>
    <name evidence="1" type="ORF">DSO57_1037066</name>
</gene>
<name>A0ACC2SNT2_9FUNG</name>
<dbReference type="Proteomes" id="UP001165960">
    <property type="component" value="Unassembled WGS sequence"/>
</dbReference>